<dbReference type="Pfam" id="PF21203">
    <property type="entry name" value="ECM10"/>
    <property type="match status" value="1"/>
</dbReference>
<dbReference type="CDD" id="cd22209">
    <property type="entry name" value="EMC10"/>
    <property type="match status" value="1"/>
</dbReference>
<keyword evidence="1" id="KW-0732">Signal</keyword>
<protein>
    <recommendedName>
        <fullName evidence="4">ER membrane protein complex subunit 10</fullName>
    </recommendedName>
</protein>
<feature type="chain" id="PRO_5042275981" description="ER membrane protein complex subunit 10" evidence="1">
    <location>
        <begin position="18"/>
        <end position="236"/>
    </location>
</feature>
<evidence type="ECO:0000313" key="2">
    <source>
        <dbReference type="EMBL" id="KAH8999263.1"/>
    </source>
</evidence>
<keyword evidence="3" id="KW-1185">Reference proteome</keyword>
<dbReference type="AlphaFoldDB" id="A0AAD4LQU3"/>
<sequence length="236" mass="25500">MFSLLLVLSSFLAPLRAFQLYHRILHPSLPDQSFFHRGTIQHGKARIEAAPSLQYDLLAFAETSAHVTDALYQLALDPHPGQSDSLWLISTVKAVTIPFSPPSPLLLFSSPPPPFFLQCHLINPTNERIVIHLPSPGGTPFALDYFLDSVPSDGACPPSRVSSPTLASPRNATIIFSLPGQPPLPELRTPPPLTATGDPVTQVPEKTFLQKYWLYIVIALGALLIAPSGEEGAGAS</sequence>
<feature type="signal peptide" evidence="1">
    <location>
        <begin position="1"/>
        <end position="17"/>
    </location>
</feature>
<dbReference type="EMBL" id="JAKELL010000004">
    <property type="protein sequence ID" value="KAH8999263.1"/>
    <property type="molecule type" value="Genomic_DNA"/>
</dbReference>
<organism evidence="2 3">
    <name type="scientific">Lactarius akahatsu</name>
    <dbReference type="NCBI Taxonomy" id="416441"/>
    <lineage>
        <taxon>Eukaryota</taxon>
        <taxon>Fungi</taxon>
        <taxon>Dikarya</taxon>
        <taxon>Basidiomycota</taxon>
        <taxon>Agaricomycotina</taxon>
        <taxon>Agaricomycetes</taxon>
        <taxon>Russulales</taxon>
        <taxon>Russulaceae</taxon>
        <taxon>Lactarius</taxon>
    </lineage>
</organism>
<comment type="caution">
    <text evidence="2">The sequence shown here is derived from an EMBL/GenBank/DDBJ whole genome shotgun (WGS) entry which is preliminary data.</text>
</comment>
<name>A0AAD4LQU3_9AGAM</name>
<gene>
    <name evidence="2" type="ORF">EDB92DRAFT_1940932</name>
</gene>
<reference evidence="2" key="1">
    <citation type="submission" date="2022-01" db="EMBL/GenBank/DDBJ databases">
        <title>Comparative genomics reveals a dynamic genome evolution in the ectomycorrhizal milk-cap (Lactarius) mushrooms.</title>
        <authorList>
            <consortium name="DOE Joint Genome Institute"/>
            <person name="Lebreton A."/>
            <person name="Tang N."/>
            <person name="Kuo A."/>
            <person name="LaButti K."/>
            <person name="Drula E."/>
            <person name="Barry K."/>
            <person name="Clum A."/>
            <person name="Lipzen A."/>
            <person name="Mousain D."/>
            <person name="Ng V."/>
            <person name="Wang R."/>
            <person name="Wang X."/>
            <person name="Dai Y."/>
            <person name="Henrissat B."/>
            <person name="Grigoriev I.V."/>
            <person name="Guerin-Laguette A."/>
            <person name="Yu F."/>
            <person name="Martin F.M."/>
        </authorList>
    </citation>
    <scope>NUCLEOTIDE SEQUENCE</scope>
    <source>
        <strain evidence="2">QP</strain>
    </source>
</reference>
<evidence type="ECO:0008006" key="4">
    <source>
        <dbReference type="Google" id="ProtNLM"/>
    </source>
</evidence>
<evidence type="ECO:0000256" key="1">
    <source>
        <dbReference type="SAM" id="SignalP"/>
    </source>
</evidence>
<evidence type="ECO:0000313" key="3">
    <source>
        <dbReference type="Proteomes" id="UP001201163"/>
    </source>
</evidence>
<proteinExistence type="predicted"/>
<accession>A0AAD4LQU3</accession>
<dbReference type="Proteomes" id="UP001201163">
    <property type="component" value="Unassembled WGS sequence"/>
</dbReference>